<keyword evidence="1" id="KW-0482">Metalloprotease</keyword>
<proteinExistence type="predicted"/>
<dbReference type="Proteomes" id="UP000195321">
    <property type="component" value="Unassembled WGS sequence"/>
</dbReference>
<dbReference type="RefSeq" id="WP_016132176.1">
    <property type="nucleotide sequence ID" value="NZ_CP189809.1"/>
</dbReference>
<organism evidence="1 2">
    <name type="scientific">Bacillus pseudomycoides</name>
    <dbReference type="NCBI Taxonomy" id="64104"/>
    <lineage>
        <taxon>Bacteria</taxon>
        <taxon>Bacillati</taxon>
        <taxon>Bacillota</taxon>
        <taxon>Bacilli</taxon>
        <taxon>Bacillales</taxon>
        <taxon>Bacillaceae</taxon>
        <taxon>Bacillus</taxon>
        <taxon>Bacillus cereus group</taxon>
    </lineage>
</organism>
<dbReference type="AlphaFoldDB" id="A0A1Y3MKM3"/>
<comment type="caution">
    <text evidence="1">The sequence shown here is derived from an EMBL/GenBank/DDBJ whole genome shotgun (WGS) entry which is preliminary data.</text>
</comment>
<dbReference type="EMBL" id="MWPX01000020">
    <property type="protein sequence ID" value="OUM47703.1"/>
    <property type="molecule type" value="Genomic_DNA"/>
</dbReference>
<keyword evidence="1" id="KW-0645">Protease</keyword>
<dbReference type="Pfam" id="PF10086">
    <property type="entry name" value="YhfC"/>
    <property type="match status" value="1"/>
</dbReference>
<name>A0A1Y3MKM3_9BACI</name>
<gene>
    <name evidence="1" type="ORF">BW425_17235</name>
</gene>
<protein>
    <submittedName>
        <fullName evidence="1">YhfC family intramembrane metalloprotease</fullName>
    </submittedName>
</protein>
<dbReference type="PIRSF" id="PIRSF033101">
    <property type="entry name" value="UCP033101"/>
    <property type="match status" value="1"/>
</dbReference>
<dbReference type="GO" id="GO:0006508">
    <property type="term" value="P:proteolysis"/>
    <property type="evidence" value="ECO:0007669"/>
    <property type="project" value="UniProtKB-KW"/>
</dbReference>
<evidence type="ECO:0000313" key="2">
    <source>
        <dbReference type="Proteomes" id="UP000195321"/>
    </source>
</evidence>
<reference evidence="1 2" key="1">
    <citation type="submission" date="2017-02" db="EMBL/GenBank/DDBJ databases">
        <title>Bacillus pseudomycoides isolate FSL K6-0042.</title>
        <authorList>
            <person name="Kovac J."/>
        </authorList>
    </citation>
    <scope>NUCLEOTIDE SEQUENCE [LARGE SCALE GENOMIC DNA]</scope>
    <source>
        <strain evidence="1 2">FSL K6-0042</strain>
    </source>
</reference>
<dbReference type="GO" id="GO:0008237">
    <property type="term" value="F:metallopeptidase activity"/>
    <property type="evidence" value="ECO:0007669"/>
    <property type="project" value="UniProtKB-KW"/>
</dbReference>
<sequence length="259" mass="29027">MVSNAVITSMIVQLAISVLVPIIVLVYFRKKYHINWKVVGVGVLIFIGFSQILETPFHVFMLGNPTTSEILKNPFLYAIYGGLTAAIFEEAGRFIAFFYLLKKYQEYKDGLAYGIGHGGIESISIGALASLQTLYFAISINNGSFSKLIEKAPQLSQVQDLLLSTPSYLYLLGSLERILALVLQIAFSMLVLYGVKHKKYIFVIYAGLFHAFIDFFAALYQKQVINIFVAEGITLIFTICAFILIRKMKDKLTIESEKS</sequence>
<dbReference type="InterPro" id="IPR011397">
    <property type="entry name" value="YhfC"/>
</dbReference>
<keyword evidence="1" id="KW-0378">Hydrolase</keyword>
<evidence type="ECO:0000313" key="1">
    <source>
        <dbReference type="EMBL" id="OUM47703.1"/>
    </source>
</evidence>
<accession>A0A1Y3MKM3</accession>